<dbReference type="GO" id="GO:0031683">
    <property type="term" value="F:G-protein beta/gamma-subunit complex binding"/>
    <property type="evidence" value="ECO:0007669"/>
    <property type="project" value="InterPro"/>
</dbReference>
<organism evidence="7 8">
    <name type="scientific">Plasmodiophora brassicae</name>
    <name type="common">Clubroot disease agent</name>
    <dbReference type="NCBI Taxonomy" id="37360"/>
    <lineage>
        <taxon>Eukaryota</taxon>
        <taxon>Sar</taxon>
        <taxon>Rhizaria</taxon>
        <taxon>Endomyxa</taxon>
        <taxon>Phytomyxea</taxon>
        <taxon>Plasmodiophorida</taxon>
        <taxon>Plasmodiophoridae</taxon>
        <taxon>Plasmodiophora</taxon>
    </lineage>
</organism>
<geneLocation type="mitochondrion" evidence="7"/>
<dbReference type="SUPFAM" id="SSF47895">
    <property type="entry name" value="Transducin (alpha subunit), insertion domain"/>
    <property type="match status" value="1"/>
</dbReference>
<dbReference type="GO" id="GO:0007188">
    <property type="term" value="P:adenylate cyclase-modulating G protein-coupled receptor signaling pathway"/>
    <property type="evidence" value="ECO:0007669"/>
    <property type="project" value="TreeGrafter"/>
</dbReference>
<keyword evidence="1 6" id="KW-0479">Metal-binding</keyword>
<dbReference type="GO" id="GO:0046872">
    <property type="term" value="F:metal ion binding"/>
    <property type="evidence" value="ECO:0007669"/>
    <property type="project" value="UniProtKB-KW"/>
</dbReference>
<feature type="binding site" evidence="5">
    <location>
        <begin position="274"/>
        <end position="277"/>
    </location>
    <ligand>
        <name>GTP</name>
        <dbReference type="ChEBI" id="CHEBI:37565"/>
    </ligand>
</feature>
<dbReference type="AlphaFoldDB" id="A0A3P3YMC3"/>
<keyword evidence="2 5" id="KW-0547">Nucleotide-binding</keyword>
<feature type="binding site" evidence="5">
    <location>
        <begin position="44"/>
        <end position="49"/>
    </location>
    <ligand>
        <name>GTP</name>
        <dbReference type="ChEBI" id="CHEBI:37565"/>
    </ligand>
</feature>
<feature type="binding site" evidence="6">
    <location>
        <position position="48"/>
    </location>
    <ligand>
        <name>Mg(2+)</name>
        <dbReference type="ChEBI" id="CHEBI:18420"/>
    </ligand>
</feature>
<evidence type="ECO:0000256" key="3">
    <source>
        <dbReference type="ARBA" id="ARBA00023134"/>
    </source>
</evidence>
<feature type="binding site" evidence="6">
    <location>
        <position position="185"/>
    </location>
    <ligand>
        <name>Mg(2+)</name>
        <dbReference type="ChEBI" id="CHEBI:18420"/>
    </ligand>
</feature>
<dbReference type="InterPro" id="IPR027417">
    <property type="entry name" value="P-loop_NTPase"/>
</dbReference>
<dbReference type="Pfam" id="PF00503">
    <property type="entry name" value="G-alpha"/>
    <property type="match status" value="1"/>
</dbReference>
<dbReference type="GO" id="GO:0003924">
    <property type="term" value="F:GTPase activity"/>
    <property type="evidence" value="ECO:0007669"/>
    <property type="project" value="InterPro"/>
</dbReference>
<dbReference type="PANTHER" id="PTHR10218">
    <property type="entry name" value="GTP-BINDING PROTEIN ALPHA SUBUNIT"/>
    <property type="match status" value="1"/>
</dbReference>
<evidence type="ECO:0000256" key="5">
    <source>
        <dbReference type="PIRSR" id="PIRSR601019-1"/>
    </source>
</evidence>
<name>A0A3P3YMC3_PLABS</name>
<dbReference type="SUPFAM" id="SSF52540">
    <property type="entry name" value="P-loop containing nucleoside triphosphate hydrolases"/>
    <property type="match status" value="1"/>
</dbReference>
<dbReference type="GO" id="GO:0005834">
    <property type="term" value="C:heterotrimeric G-protein complex"/>
    <property type="evidence" value="ECO:0007669"/>
    <property type="project" value="TreeGrafter"/>
</dbReference>
<keyword evidence="4" id="KW-0807">Transducer</keyword>
<proteinExistence type="predicted"/>
<dbReference type="Proteomes" id="UP000290189">
    <property type="component" value="Unassembled WGS sequence"/>
</dbReference>
<dbReference type="GO" id="GO:0001664">
    <property type="term" value="F:G protein-coupled receptor binding"/>
    <property type="evidence" value="ECO:0007669"/>
    <property type="project" value="TreeGrafter"/>
</dbReference>
<evidence type="ECO:0000256" key="2">
    <source>
        <dbReference type="ARBA" id="ARBA00022741"/>
    </source>
</evidence>
<sequence length="362" mass="39642">MACCAGARPSDPQEVQASLAINKVLVSERAKPPAPQCLLLGTGESGKSTIFKQMRLLHGVGYSEAELMEARVMIRTAIQKDVVTLAGAARSPAVLSQVGGDVAFPDDVKSAIDAIAASADGKTLDQLVDLIELMWADPAVRQVYNVRHLYHLSDGAHYFLDRIRIVVQDGWLPTSEDLIRVRVRTSGVVDQLLTFSNMGPLRMVDVGGQRNERRKWAGMFEGATAVIFVTAISDYGSKCFEDDVTDRIADSLQVFGQVCAEPMLANAAVILFLNKCDLFQQKLKTVPFADHFDDYFGDGGYSSAGKYLKKRFMTVAEDAFKAIGRPGRMLKVHFTTAIDSDNVRKVFDDVKDAILTSALKQL</sequence>
<evidence type="ECO:0000313" key="8">
    <source>
        <dbReference type="Proteomes" id="UP000290189"/>
    </source>
</evidence>
<dbReference type="GO" id="GO:0005525">
    <property type="term" value="F:GTP binding"/>
    <property type="evidence" value="ECO:0007669"/>
    <property type="project" value="UniProtKB-KW"/>
</dbReference>
<dbReference type="CDD" id="cd00066">
    <property type="entry name" value="G-alpha"/>
    <property type="match status" value="1"/>
</dbReference>
<dbReference type="PRINTS" id="PR00318">
    <property type="entry name" value="GPROTEINA"/>
</dbReference>
<dbReference type="SMART" id="SM00275">
    <property type="entry name" value="G_alpha"/>
    <property type="match status" value="1"/>
</dbReference>
<gene>
    <name evidence="7" type="ORF">PLBR_LOCUS8539</name>
</gene>
<keyword evidence="7" id="KW-0496">Mitochondrion</keyword>
<reference evidence="7 8" key="1">
    <citation type="submission" date="2018-03" db="EMBL/GenBank/DDBJ databases">
        <authorList>
            <person name="Fogelqvist J."/>
        </authorList>
    </citation>
    <scope>NUCLEOTIDE SEQUENCE [LARGE SCALE GENOMIC DNA]</scope>
</reference>
<dbReference type="PROSITE" id="PS51882">
    <property type="entry name" value="G_ALPHA"/>
    <property type="match status" value="1"/>
</dbReference>
<dbReference type="InterPro" id="IPR011025">
    <property type="entry name" value="GproteinA_insert"/>
</dbReference>
<keyword evidence="3 5" id="KW-0342">GTP-binding</keyword>
<evidence type="ECO:0000256" key="6">
    <source>
        <dbReference type="PIRSR" id="PIRSR601019-2"/>
    </source>
</evidence>
<evidence type="ECO:0000313" key="7">
    <source>
        <dbReference type="EMBL" id="SPR01324.1"/>
    </source>
</evidence>
<evidence type="ECO:0000256" key="4">
    <source>
        <dbReference type="ARBA" id="ARBA00023224"/>
    </source>
</evidence>
<dbReference type="InterPro" id="IPR001019">
    <property type="entry name" value="Gprotein_alpha_su"/>
</dbReference>
<dbReference type="GO" id="GO:0005737">
    <property type="term" value="C:cytoplasm"/>
    <property type="evidence" value="ECO:0007669"/>
    <property type="project" value="TreeGrafter"/>
</dbReference>
<dbReference type="EMBL" id="OVEO01000017">
    <property type="protein sequence ID" value="SPR01324.1"/>
    <property type="molecule type" value="Genomic_DNA"/>
</dbReference>
<feature type="binding site" evidence="5">
    <location>
        <begin position="205"/>
        <end position="209"/>
    </location>
    <ligand>
        <name>GTP</name>
        <dbReference type="ChEBI" id="CHEBI:37565"/>
    </ligand>
</feature>
<evidence type="ECO:0000256" key="1">
    <source>
        <dbReference type="ARBA" id="ARBA00022723"/>
    </source>
</evidence>
<keyword evidence="6" id="KW-0460">Magnesium</keyword>
<accession>A0A3P3YMC3</accession>
<dbReference type="FunFam" id="3.40.50.300:FF:000692">
    <property type="entry name" value="Guanine nucleotide-binding protein subunit alpha"/>
    <property type="match status" value="1"/>
</dbReference>
<dbReference type="Gene3D" id="3.40.50.300">
    <property type="entry name" value="P-loop containing nucleotide triphosphate hydrolases"/>
    <property type="match status" value="1"/>
</dbReference>
<protein>
    <submittedName>
        <fullName evidence="7">Uncharacterized protein</fullName>
    </submittedName>
</protein>
<dbReference type="PANTHER" id="PTHR10218:SF302">
    <property type="entry name" value="GUANINE NUCLEOTIDE-BINDING PROTEIN ALPHA-5 SUBUNIT"/>
    <property type="match status" value="1"/>
</dbReference>
<feature type="binding site" evidence="5">
    <location>
        <position position="337"/>
    </location>
    <ligand>
        <name>GTP</name>
        <dbReference type="ChEBI" id="CHEBI:37565"/>
    </ligand>
</feature>
<dbReference type="Gene3D" id="1.10.400.10">
    <property type="entry name" value="GI Alpha 1, domain 2-like"/>
    <property type="match status" value="1"/>
</dbReference>